<evidence type="ECO:0000256" key="1">
    <source>
        <dbReference type="ARBA" id="ARBA00006484"/>
    </source>
</evidence>
<dbReference type="GO" id="GO:0008206">
    <property type="term" value="P:bile acid metabolic process"/>
    <property type="evidence" value="ECO:0007669"/>
    <property type="project" value="UniProtKB-ARBA"/>
</dbReference>
<dbReference type="RefSeq" id="WP_065852324.1">
    <property type="nucleotide sequence ID" value="NZ_LYPC01000014.1"/>
</dbReference>
<evidence type="ECO:0000256" key="2">
    <source>
        <dbReference type="ARBA" id="ARBA00023002"/>
    </source>
</evidence>
<dbReference type="PANTHER" id="PTHR24321">
    <property type="entry name" value="DEHYDROGENASES, SHORT CHAIN"/>
    <property type="match status" value="1"/>
</dbReference>
<comment type="caution">
    <text evidence="5">The sequence shown here is derived from an EMBL/GenBank/DDBJ whole genome shotgun (WGS) entry which is preliminary data.</text>
</comment>
<dbReference type="OrthoDB" id="9803333at2"/>
<name>A0A1C1A4D1_9BACL</name>
<dbReference type="PRINTS" id="PR00081">
    <property type="entry name" value="GDHRDH"/>
</dbReference>
<reference evidence="6" key="1">
    <citation type="submission" date="2016-05" db="EMBL/GenBank/DDBJ databases">
        <title>Paenibacillus oryzae. sp. nov., isolated from the rice root.</title>
        <authorList>
            <person name="Zhang J."/>
            <person name="Zhang X."/>
        </authorList>
    </citation>
    <scope>NUCLEOTIDE SEQUENCE [LARGE SCALE GENOMIC DNA]</scope>
    <source>
        <strain evidence="6">KCTC13222</strain>
    </source>
</reference>
<dbReference type="Pfam" id="PF13561">
    <property type="entry name" value="adh_short_C2"/>
    <property type="match status" value="1"/>
</dbReference>
<dbReference type="EMBL" id="LYPC01000014">
    <property type="protein sequence ID" value="OCT15413.1"/>
    <property type="molecule type" value="Genomic_DNA"/>
</dbReference>
<comment type="similarity">
    <text evidence="1">Belongs to the short-chain dehydrogenases/reductases (SDR) family.</text>
</comment>
<dbReference type="NCBIfam" id="NF005559">
    <property type="entry name" value="PRK07231.1"/>
    <property type="match status" value="1"/>
</dbReference>
<gene>
    <name evidence="5" type="ORF">A8709_15140</name>
</gene>
<dbReference type="PANTHER" id="PTHR24321:SF8">
    <property type="entry name" value="ESTRADIOL 17-BETA-DEHYDROGENASE 8-RELATED"/>
    <property type="match status" value="1"/>
</dbReference>
<dbReference type="InterPro" id="IPR020904">
    <property type="entry name" value="Sc_DH/Rdtase_CS"/>
</dbReference>
<protein>
    <submittedName>
        <fullName evidence="5">Short-chain dehydrogenase</fullName>
    </submittedName>
</protein>
<dbReference type="PROSITE" id="PS00061">
    <property type="entry name" value="ADH_SHORT"/>
    <property type="match status" value="1"/>
</dbReference>
<dbReference type="InterPro" id="IPR036291">
    <property type="entry name" value="NAD(P)-bd_dom_sf"/>
</dbReference>
<dbReference type="STRING" id="512399.A8709_15140"/>
<dbReference type="SMART" id="SM00822">
    <property type="entry name" value="PKS_KR"/>
    <property type="match status" value="1"/>
</dbReference>
<proteinExistence type="inferred from homology"/>
<dbReference type="PRINTS" id="PR00080">
    <property type="entry name" value="SDRFAMILY"/>
</dbReference>
<dbReference type="SUPFAM" id="SSF51735">
    <property type="entry name" value="NAD(P)-binding Rossmann-fold domains"/>
    <property type="match status" value="1"/>
</dbReference>
<dbReference type="InterPro" id="IPR057326">
    <property type="entry name" value="KR_dom"/>
</dbReference>
<sequence>MEELQQFQEFKGKVALVTGGTKGIGFGAARRLAQGGCSVVICGSRTDDGEEAASMLRNEQLEVRFKHADVRYSDKVQELIRFTIATYGRLDILVNSAGVQRYGDATETSEFVWDEVLDINLKGMFLTSKYAIPEMRKAGKGAIVNVSSVQAFASQKGVVAYTASKGGINAMTRAMALDHAHEQIRVNVVCPASVDTPMLRWAADQHKGEQTQEEVLASWGNMHPIGRVGTMEEVGELIAFLASDKAGFITGAEYKIDGGMLAALGVHLPE</sequence>
<evidence type="ECO:0000313" key="6">
    <source>
        <dbReference type="Proteomes" id="UP000093309"/>
    </source>
</evidence>
<dbReference type="AlphaFoldDB" id="A0A1C1A4D1"/>
<dbReference type="InterPro" id="IPR002347">
    <property type="entry name" value="SDR_fam"/>
</dbReference>
<evidence type="ECO:0000313" key="5">
    <source>
        <dbReference type="EMBL" id="OCT15413.1"/>
    </source>
</evidence>
<organism evidence="5 6">
    <name type="scientific">Paenibacillus pectinilyticus</name>
    <dbReference type="NCBI Taxonomy" id="512399"/>
    <lineage>
        <taxon>Bacteria</taxon>
        <taxon>Bacillati</taxon>
        <taxon>Bacillota</taxon>
        <taxon>Bacilli</taxon>
        <taxon>Bacillales</taxon>
        <taxon>Paenibacillaceae</taxon>
        <taxon>Paenibacillus</taxon>
    </lineage>
</organism>
<dbReference type="GO" id="GO:0016491">
    <property type="term" value="F:oxidoreductase activity"/>
    <property type="evidence" value="ECO:0007669"/>
    <property type="project" value="UniProtKB-KW"/>
</dbReference>
<feature type="domain" description="Ketoreductase" evidence="4">
    <location>
        <begin position="13"/>
        <end position="195"/>
    </location>
</feature>
<dbReference type="CDD" id="cd05233">
    <property type="entry name" value="SDR_c"/>
    <property type="match status" value="1"/>
</dbReference>
<keyword evidence="2" id="KW-0560">Oxidoreductase</keyword>
<keyword evidence="6" id="KW-1185">Reference proteome</keyword>
<accession>A0A1C1A4D1</accession>
<evidence type="ECO:0000259" key="4">
    <source>
        <dbReference type="SMART" id="SM00822"/>
    </source>
</evidence>
<dbReference type="FunFam" id="3.40.50.720:FF:000084">
    <property type="entry name" value="Short-chain dehydrogenase reductase"/>
    <property type="match status" value="1"/>
</dbReference>
<dbReference type="Gene3D" id="3.40.50.720">
    <property type="entry name" value="NAD(P)-binding Rossmann-like Domain"/>
    <property type="match status" value="1"/>
</dbReference>
<keyword evidence="3" id="KW-0520">NAD</keyword>
<evidence type="ECO:0000256" key="3">
    <source>
        <dbReference type="ARBA" id="ARBA00023027"/>
    </source>
</evidence>
<dbReference type="Proteomes" id="UP000093309">
    <property type="component" value="Unassembled WGS sequence"/>
</dbReference>